<keyword evidence="4" id="KW-1185">Reference proteome</keyword>
<evidence type="ECO:0000313" key="4">
    <source>
        <dbReference type="Proteomes" id="UP000664349"/>
    </source>
</evidence>
<evidence type="ECO:0008006" key="5">
    <source>
        <dbReference type="Google" id="ProtNLM"/>
    </source>
</evidence>
<dbReference type="RefSeq" id="WP_200122846.1">
    <property type="nucleotide sequence ID" value="NZ_JAEILV010000009.1"/>
</dbReference>
<dbReference type="Proteomes" id="UP000664349">
    <property type="component" value="Unassembled WGS sequence"/>
</dbReference>
<keyword evidence="2" id="KW-0812">Transmembrane</keyword>
<keyword evidence="2" id="KW-0472">Membrane</keyword>
<gene>
    <name evidence="3" type="ORF">J1C50_13685</name>
</gene>
<feature type="compositionally biased region" description="Low complexity" evidence="1">
    <location>
        <begin position="182"/>
        <end position="203"/>
    </location>
</feature>
<evidence type="ECO:0000313" key="3">
    <source>
        <dbReference type="EMBL" id="MBO0416560.1"/>
    </source>
</evidence>
<proteinExistence type="predicted"/>
<keyword evidence="2" id="KW-1133">Transmembrane helix</keyword>
<evidence type="ECO:0000256" key="2">
    <source>
        <dbReference type="SAM" id="Phobius"/>
    </source>
</evidence>
<evidence type="ECO:0000256" key="1">
    <source>
        <dbReference type="SAM" id="MobiDB-lite"/>
    </source>
</evidence>
<feature type="region of interest" description="Disordered" evidence="1">
    <location>
        <begin position="178"/>
        <end position="203"/>
    </location>
</feature>
<dbReference type="EMBL" id="JAFLRD010000010">
    <property type="protein sequence ID" value="MBO0416560.1"/>
    <property type="molecule type" value="Genomic_DNA"/>
</dbReference>
<reference evidence="3 4" key="1">
    <citation type="submission" date="2021-03" db="EMBL/GenBank/DDBJ databases">
        <title>First Case of infection caused by Chromobacterium haemolyticum derived from water in China.</title>
        <authorList>
            <person name="Chen J."/>
            <person name="Liu C."/>
        </authorList>
    </citation>
    <scope>NUCLEOTIDE SEQUENCE [LARGE SCALE GENOMIC DNA]</scope>
    <source>
        <strain evidence="3 4">WJ-5</strain>
    </source>
</reference>
<organism evidence="3 4">
    <name type="scientific">Chromobacterium haemolyticum</name>
    <dbReference type="NCBI Taxonomy" id="394935"/>
    <lineage>
        <taxon>Bacteria</taxon>
        <taxon>Pseudomonadati</taxon>
        <taxon>Pseudomonadota</taxon>
        <taxon>Betaproteobacteria</taxon>
        <taxon>Neisseriales</taxon>
        <taxon>Chromobacteriaceae</taxon>
        <taxon>Chromobacterium</taxon>
    </lineage>
</organism>
<feature type="transmembrane region" description="Helical" evidence="2">
    <location>
        <begin position="150"/>
        <end position="168"/>
    </location>
</feature>
<comment type="caution">
    <text evidence="3">The sequence shown here is derived from an EMBL/GenBank/DDBJ whole genome shotgun (WGS) entry which is preliminary data.</text>
</comment>
<protein>
    <recommendedName>
        <fullName evidence="5">DUF1640 domain-containing protein</fullName>
    </recommendedName>
</protein>
<accession>A0ABS3GNC8</accession>
<sequence>MTAKKIKIIKHDNISPFQRGDKPGSAMTAVKSKTNISLEELAYAYEQSTKTDVVLDAKEDSPHTQTMSTSITREELDAKLAANVAEVRATAADMRAEMAALRAENHVQFAEVKALIQAQTSSFNTLGAKIDGVEKGLEGKIDGLKSSINMLQWVIGFAVAIAGIWVAYMQLKQAETPPPQAAPIVQQAPQLPVVPTQAPPKQK</sequence>
<name>A0ABS3GNC8_9NEIS</name>